<feature type="compositionally biased region" description="Polar residues" evidence="2">
    <location>
        <begin position="985"/>
        <end position="999"/>
    </location>
</feature>
<feature type="region of interest" description="Disordered" evidence="2">
    <location>
        <begin position="770"/>
        <end position="818"/>
    </location>
</feature>
<evidence type="ECO:0000259" key="3">
    <source>
        <dbReference type="Pfam" id="PF10373"/>
    </source>
</evidence>
<evidence type="ECO:0000313" key="6">
    <source>
        <dbReference type="Proteomes" id="UP001286456"/>
    </source>
</evidence>
<reference evidence="5" key="1">
    <citation type="journal article" date="2023" name="Mol. Phylogenet. Evol.">
        <title>Genome-scale phylogeny and comparative genomics of the fungal order Sordariales.</title>
        <authorList>
            <person name="Hensen N."/>
            <person name="Bonometti L."/>
            <person name="Westerberg I."/>
            <person name="Brannstrom I.O."/>
            <person name="Guillou S."/>
            <person name="Cros-Aarteil S."/>
            <person name="Calhoun S."/>
            <person name="Haridas S."/>
            <person name="Kuo A."/>
            <person name="Mondo S."/>
            <person name="Pangilinan J."/>
            <person name="Riley R."/>
            <person name="LaButti K."/>
            <person name="Andreopoulos B."/>
            <person name="Lipzen A."/>
            <person name="Chen C."/>
            <person name="Yan M."/>
            <person name="Daum C."/>
            <person name="Ng V."/>
            <person name="Clum A."/>
            <person name="Steindorff A."/>
            <person name="Ohm R.A."/>
            <person name="Martin F."/>
            <person name="Silar P."/>
            <person name="Natvig D.O."/>
            <person name="Lalanne C."/>
            <person name="Gautier V."/>
            <person name="Ament-Velasquez S.L."/>
            <person name="Kruys A."/>
            <person name="Hutchinson M.I."/>
            <person name="Powell A.J."/>
            <person name="Barry K."/>
            <person name="Miller A.N."/>
            <person name="Grigoriev I.V."/>
            <person name="Debuchy R."/>
            <person name="Gladieux P."/>
            <person name="Hiltunen Thoren M."/>
            <person name="Johannesson H."/>
        </authorList>
    </citation>
    <scope>NUCLEOTIDE SEQUENCE</scope>
    <source>
        <strain evidence="5">SMH4131-1</strain>
    </source>
</reference>
<dbReference type="SUPFAM" id="SSF48452">
    <property type="entry name" value="TPR-like"/>
    <property type="match status" value="1"/>
</dbReference>
<dbReference type="GO" id="GO:0000184">
    <property type="term" value="P:nuclear-transcribed mRNA catabolic process, nonsense-mediated decay"/>
    <property type="evidence" value="ECO:0007669"/>
    <property type="project" value="UniProtKB-KW"/>
</dbReference>
<dbReference type="Pfam" id="PF10374">
    <property type="entry name" value="EST1"/>
    <property type="match status" value="1"/>
</dbReference>
<keyword evidence="6" id="KW-1185">Reference proteome</keyword>
<feature type="domain" description="DNA/RNA-binding" evidence="3">
    <location>
        <begin position="204"/>
        <end position="490"/>
    </location>
</feature>
<evidence type="ECO:0000256" key="1">
    <source>
        <dbReference type="RuleBase" id="RU369098"/>
    </source>
</evidence>
<feature type="region of interest" description="Disordered" evidence="2">
    <location>
        <begin position="982"/>
        <end position="1034"/>
    </location>
</feature>
<feature type="region of interest" description="Disordered" evidence="2">
    <location>
        <begin position="622"/>
        <end position="650"/>
    </location>
</feature>
<gene>
    <name evidence="5" type="ORF">B0T19DRAFT_144156</name>
</gene>
<protein>
    <recommendedName>
        <fullName evidence="1">Nonsense-mediated mRNA decay factor</fullName>
    </recommendedName>
</protein>
<keyword evidence="1" id="KW-0866">Nonsense-mediated mRNA decay</keyword>
<dbReference type="Pfam" id="PF10373">
    <property type="entry name" value="EST1_DNA_bind"/>
    <property type="match status" value="1"/>
</dbReference>
<evidence type="ECO:0000256" key="2">
    <source>
        <dbReference type="SAM" id="MobiDB-lite"/>
    </source>
</evidence>
<feature type="compositionally biased region" description="Low complexity" evidence="2">
    <location>
        <begin position="1000"/>
        <end position="1009"/>
    </location>
</feature>
<feature type="compositionally biased region" description="Acidic residues" evidence="2">
    <location>
        <begin position="637"/>
        <end position="650"/>
    </location>
</feature>
<dbReference type="Gene3D" id="1.25.40.10">
    <property type="entry name" value="Tetratricopeptide repeat domain"/>
    <property type="match status" value="1"/>
</dbReference>
<feature type="compositionally biased region" description="Basic and acidic residues" evidence="2">
    <location>
        <begin position="1024"/>
        <end position="1034"/>
    </location>
</feature>
<reference evidence="5" key="2">
    <citation type="submission" date="2023-06" db="EMBL/GenBank/DDBJ databases">
        <authorList>
            <consortium name="Lawrence Berkeley National Laboratory"/>
            <person name="Haridas S."/>
            <person name="Hensen N."/>
            <person name="Bonometti L."/>
            <person name="Westerberg I."/>
            <person name="Brannstrom I.O."/>
            <person name="Guillou S."/>
            <person name="Cros-Aarteil S."/>
            <person name="Calhoun S."/>
            <person name="Kuo A."/>
            <person name="Mondo S."/>
            <person name="Pangilinan J."/>
            <person name="Riley R."/>
            <person name="Labutti K."/>
            <person name="Andreopoulos B."/>
            <person name="Lipzen A."/>
            <person name="Chen C."/>
            <person name="Yanf M."/>
            <person name="Daum C."/>
            <person name="Ng V."/>
            <person name="Clum A."/>
            <person name="Steindorff A."/>
            <person name="Ohm R."/>
            <person name="Martin F."/>
            <person name="Silar P."/>
            <person name="Natvig D."/>
            <person name="Lalanne C."/>
            <person name="Gautier V."/>
            <person name="Ament-Velasquez S.L."/>
            <person name="Kruys A."/>
            <person name="Hutchinson M.I."/>
            <person name="Powell A.J."/>
            <person name="Barry K."/>
            <person name="Miller A.N."/>
            <person name="Grigoriev I.V."/>
            <person name="Debuchy R."/>
            <person name="Gladieux P."/>
            <person name="Thoren M.H."/>
            <person name="Johannesson H."/>
        </authorList>
    </citation>
    <scope>NUCLEOTIDE SEQUENCE</scope>
    <source>
        <strain evidence="5">SMH4131-1</strain>
    </source>
</reference>
<comment type="subcellular location">
    <subcellularLocation>
        <location evidence="1">Nucleus</location>
    </subcellularLocation>
</comment>
<dbReference type="PANTHER" id="PTHR15696:SF36">
    <property type="entry name" value="NONSENSE-MEDIATED MRNA DECAY FACTOR"/>
    <property type="match status" value="1"/>
</dbReference>
<evidence type="ECO:0000313" key="5">
    <source>
        <dbReference type="EMBL" id="KAK3334012.1"/>
    </source>
</evidence>
<dbReference type="PANTHER" id="PTHR15696">
    <property type="entry name" value="SMG-7 SUPPRESSOR WITH MORPHOLOGICAL EFFECT ON GENITALIA PROTEIN 7"/>
    <property type="match status" value="1"/>
</dbReference>
<feature type="compositionally biased region" description="Low complexity" evidence="2">
    <location>
        <begin position="716"/>
        <end position="731"/>
    </location>
</feature>
<comment type="function">
    <text evidence="1">Plays a role in nonsense-mediated mRNA decay.</text>
</comment>
<feature type="domain" description="Telomerase activating protein Est1-like N-terminal" evidence="4">
    <location>
        <begin position="76"/>
        <end position="193"/>
    </location>
</feature>
<dbReference type="InterPro" id="IPR018834">
    <property type="entry name" value="DNA/RNA-bd_Est1-type"/>
</dbReference>
<feature type="region of interest" description="Disordered" evidence="2">
    <location>
        <begin position="683"/>
        <end position="731"/>
    </location>
</feature>
<dbReference type="AlphaFoldDB" id="A0AAE0IZ89"/>
<dbReference type="InterPro" id="IPR019458">
    <property type="entry name" value="Est1-like_N"/>
</dbReference>
<proteinExistence type="predicted"/>
<name>A0AAE0IZ89_9PEZI</name>
<sequence>MATKAATAAPADVTWRAAQKLRAALHKELEPLQNGLLVAVDEVGRFDRVEKLMENYRLACVGTIWHDIRTANELGVEDLLWQAHSHVSRTYRKFIGGLAGPERVVLRRKVEKLYLGFLKTTQYFYRAYLQRICARYDIKELKRIARLAELEDFHVSEEDKVDAAAAKVEDIVTTSCHKTLVYLGDLSRYRSLLRSAKDRRWNTALTYYDLANELIPESGYGHHQSGVIYTETKNHLEVVYHFYRAMACDKPHPMALLNLKREFRDLRQVKAGPPKGSNDVMVSWFVKLHAFYFQGDEFTERKELEDEVDHRLTMAMKTGTELEVDMTLLKMVLISITAYVVGLAKIRTEWTDAVSRSCQFVLLGNLRAIQTISRFLGEELVDLIQRTSSEITPGGAAPAAQEKGSSKFTPAFHRTLPLLRVYMTWLCFYSPDLVEYQTHLEPHFGKMCATLGHTVSLLYEFSSREMASRVTVPWRFPEDEETIGIQCLNGPRLPDGCQLYYDSIKREPKPRAEDFPDVSFTADEITFTRAFDIISRALRLARHPRFPLKTSTVKKGSHELMIFEYSEDGKLEHASHLPTVHSPVSVGSHAAPVAVPSGVPSSVPSSVPSNVPSSVLAPAPAPVPLEHASRPPVAEATLDDSEEFSEDEEFYGASAEKTGGSVGHPPVSEFPLDNHIFKIMHDFLVPPGPAQPTSPTAKGTGAEDLTRDGSATAGEVPGSVASTSSPAPVSASLKSFPTLPWTYFYNPAPVDGSMRKASIGNVPSWGSIDGSLPLRPSTSGSAAHAQQGADNLGDAQAQSPSGKMPMTTPAGQTSLSQGLRADQPWISRLGTDFKDHGINQPMQGHAHTVWSEYGDGAGHQRKLSNVPPPSVPWSTPAGQWQTGHYPSAAPPFPSSMAFSGNGSSLPPVNSPWGLPSGAISPGVVSSNGRTYDATTAYGRGNLPAAMDRNYALSQSVTGTYAAANAEEYNRQVLMSAWASDYRPKQSPTVPGSGSLGQWRQQQQQQQQQQATQNPNAALSANYDMRSRTETMPKR</sequence>
<accession>A0AAE0IZ89</accession>
<dbReference type="InterPro" id="IPR011990">
    <property type="entry name" value="TPR-like_helical_dom_sf"/>
</dbReference>
<dbReference type="Proteomes" id="UP001286456">
    <property type="component" value="Unassembled WGS sequence"/>
</dbReference>
<organism evidence="5 6">
    <name type="scientific">Cercophora scortea</name>
    <dbReference type="NCBI Taxonomy" id="314031"/>
    <lineage>
        <taxon>Eukaryota</taxon>
        <taxon>Fungi</taxon>
        <taxon>Dikarya</taxon>
        <taxon>Ascomycota</taxon>
        <taxon>Pezizomycotina</taxon>
        <taxon>Sordariomycetes</taxon>
        <taxon>Sordariomycetidae</taxon>
        <taxon>Sordariales</taxon>
        <taxon>Lasiosphaeriaceae</taxon>
        <taxon>Cercophora</taxon>
    </lineage>
</organism>
<dbReference type="EMBL" id="JAUEPO010000002">
    <property type="protein sequence ID" value="KAK3334012.1"/>
    <property type="molecule type" value="Genomic_DNA"/>
</dbReference>
<dbReference type="InterPro" id="IPR045153">
    <property type="entry name" value="Est1/Ebs1-like"/>
</dbReference>
<keyword evidence="1" id="KW-0539">Nucleus</keyword>
<evidence type="ECO:0000259" key="4">
    <source>
        <dbReference type="Pfam" id="PF10374"/>
    </source>
</evidence>
<comment type="caution">
    <text evidence="5">The sequence shown here is derived from an EMBL/GenBank/DDBJ whole genome shotgun (WGS) entry which is preliminary data.</text>
</comment>
<dbReference type="GO" id="GO:0005634">
    <property type="term" value="C:nucleus"/>
    <property type="evidence" value="ECO:0007669"/>
    <property type="project" value="UniProtKB-SubCell"/>
</dbReference>